<dbReference type="Proteomes" id="UP000606921">
    <property type="component" value="Unassembled WGS sequence"/>
</dbReference>
<evidence type="ECO:0000259" key="1">
    <source>
        <dbReference type="Pfam" id="PF09995"/>
    </source>
</evidence>
<organism evidence="2 3">
    <name type="scientific">Pseudorhizobium endolithicum</name>
    <dbReference type="NCBI Taxonomy" id="1191678"/>
    <lineage>
        <taxon>Bacteria</taxon>
        <taxon>Pseudomonadati</taxon>
        <taxon>Pseudomonadota</taxon>
        <taxon>Alphaproteobacteria</taxon>
        <taxon>Hyphomicrobiales</taxon>
        <taxon>Rhizobiaceae</taxon>
        <taxon>Rhizobium/Agrobacterium group</taxon>
        <taxon>Pseudorhizobium</taxon>
    </lineage>
</organism>
<accession>A0ABM8PE74</accession>
<gene>
    <name evidence="2" type="ORF">REJC140_00429</name>
</gene>
<comment type="caution">
    <text evidence="2">The sequence shown here is derived from an EMBL/GenBank/DDBJ whole genome shotgun (WGS) entry which is preliminary data.</text>
</comment>
<protein>
    <recommendedName>
        <fullName evidence="1">ER-bound oxygenase mpaB/mpaB'/Rubber oxygenase catalytic domain-containing protein</fullName>
    </recommendedName>
</protein>
<dbReference type="PANTHER" id="PTHR36151:SF3">
    <property type="entry name" value="ER-BOUND OXYGENASE MPAB_MPAB'_RUBBER OXYGENASE CATALYTIC DOMAIN-CONTAINING PROTEIN"/>
    <property type="match status" value="1"/>
</dbReference>
<dbReference type="RefSeq" id="WP_142591218.1">
    <property type="nucleotide sequence ID" value="NZ_CABFWF030000001.1"/>
</dbReference>
<dbReference type="PANTHER" id="PTHR36151">
    <property type="entry name" value="BLR2777 PROTEIN"/>
    <property type="match status" value="1"/>
</dbReference>
<name>A0ABM8PE74_9HYPH</name>
<dbReference type="Pfam" id="PF09995">
    <property type="entry name" value="MPAB_Lcp_cat"/>
    <property type="match status" value="1"/>
</dbReference>
<sequence length="307" mass="33850">MLDLAVLPLPRPVHDRLDSVAEGFLADAGIRFDFTSPPGEPALVPPDSVSWRIFKNQVALFIGGVAAVLLELGEPKVRDGVWHHTTFRTEPLKRLQRTGLAAMVTVYGARSRAEQMIGGVVRAHDRVTGITSEGEPYHANDPVLLDWVQATAGFGFMEAYHSYVRPLSPMERESLFAEAVPAARLYGATGAPSSEAEWNRLLESMRERLAPSPVIFEFLDIMKRVDALPRVANPVQVALVKAAVELLPPWVAARLGIGTEYRLSTRERIVVGLAAKAADKLLLRSSPPVQACRRLGLPDDYLYRRSR</sequence>
<evidence type="ECO:0000313" key="3">
    <source>
        <dbReference type="Proteomes" id="UP000606921"/>
    </source>
</evidence>
<dbReference type="InterPro" id="IPR018713">
    <property type="entry name" value="MPAB/Lcp_cat_dom"/>
</dbReference>
<proteinExistence type="predicted"/>
<feature type="domain" description="ER-bound oxygenase mpaB/mpaB'/Rubber oxygenase catalytic" evidence="1">
    <location>
        <begin position="51"/>
        <end position="268"/>
    </location>
</feature>
<dbReference type="EMBL" id="CABFWF030000001">
    <property type="protein sequence ID" value="CAD7024126.1"/>
    <property type="molecule type" value="Genomic_DNA"/>
</dbReference>
<reference evidence="2 3" key="1">
    <citation type="submission" date="2020-11" db="EMBL/GenBank/DDBJ databases">
        <authorList>
            <person name="Lassalle F."/>
        </authorList>
    </citation>
    <scope>NUCLEOTIDE SEQUENCE [LARGE SCALE GENOMIC DNA]</scope>
    <source>
        <strain evidence="2 3">JC140</strain>
    </source>
</reference>
<keyword evidence="3" id="KW-1185">Reference proteome</keyword>
<evidence type="ECO:0000313" key="2">
    <source>
        <dbReference type="EMBL" id="CAD7024126.1"/>
    </source>
</evidence>